<dbReference type="KEGG" id="fnk:E1750_03025"/>
<dbReference type="Gene3D" id="3.10.620.30">
    <property type="match status" value="1"/>
</dbReference>
<organism evidence="2 3">
    <name type="scientific">Flavobacterium nackdongense</name>
    <dbReference type="NCBI Taxonomy" id="2547394"/>
    <lineage>
        <taxon>Bacteria</taxon>
        <taxon>Pseudomonadati</taxon>
        <taxon>Bacteroidota</taxon>
        <taxon>Flavobacteriia</taxon>
        <taxon>Flavobacteriales</taxon>
        <taxon>Flavobacteriaceae</taxon>
        <taxon>Flavobacterium</taxon>
    </lineage>
</organism>
<evidence type="ECO:0000259" key="1">
    <source>
        <dbReference type="Pfam" id="PF18626"/>
    </source>
</evidence>
<accession>A0A4P6YAN2</accession>
<dbReference type="OrthoDB" id="798749at2"/>
<gene>
    <name evidence="2" type="ORF">E1750_03025</name>
</gene>
<proteinExistence type="predicted"/>
<dbReference type="InterPro" id="IPR041325">
    <property type="entry name" value="Gln_deamidase_2"/>
</dbReference>
<name>A0A4P6YAN2_9FLAO</name>
<dbReference type="Pfam" id="PF18626">
    <property type="entry name" value="Gln_deamidase_2"/>
    <property type="match status" value="1"/>
</dbReference>
<feature type="domain" description="Protein glutaminase" evidence="1">
    <location>
        <begin position="22"/>
        <end position="134"/>
    </location>
</feature>
<protein>
    <recommendedName>
        <fullName evidence="1">Protein glutaminase domain-containing protein</fullName>
    </recommendedName>
</protein>
<keyword evidence="3" id="KW-1185">Reference proteome</keyword>
<dbReference type="Proteomes" id="UP000291124">
    <property type="component" value="Chromosome"/>
</dbReference>
<dbReference type="AlphaFoldDB" id="A0A4P6YAN2"/>
<dbReference type="EMBL" id="CP037933">
    <property type="protein sequence ID" value="QBN17814.1"/>
    <property type="molecule type" value="Genomic_DNA"/>
</dbReference>
<evidence type="ECO:0000313" key="2">
    <source>
        <dbReference type="EMBL" id="QBN17814.1"/>
    </source>
</evidence>
<sequence>MKRKHPLLTARKASVIDLDTANALFAAILKSDIPFGYQQANCHNITHYISLLLASKGYQCAKIWAFAPVVYSSSSSKLISFADKKNISPGGRIDWGFHVAPILQVRIGTKVRKMVIDPGLFPKSPVRYRTWLAKLKTRKLIYLIMDSEWYLFNSSMIPNSQLSPDYNEIQPNVKLPDWFADKLITDFFKYEDDCLEQHWIEKGLAINETALAFYESEVKHLLHSKVNHELVEDYKMLSGNVFNFETVFRDQNWNYEMNEDFQFRHQAIIAKYREIYEATLKKWQASVAALLIAAPKKRKK</sequence>
<reference evidence="3" key="1">
    <citation type="submission" date="2019-03" db="EMBL/GenBank/DDBJ databases">
        <title>Flavobacterium sp.</title>
        <authorList>
            <person name="Kim H."/>
        </authorList>
    </citation>
    <scope>NUCLEOTIDE SEQUENCE [LARGE SCALE GENOMIC DNA]</scope>
    <source>
        <strain evidence="3">GS13</strain>
    </source>
</reference>
<evidence type="ECO:0000313" key="3">
    <source>
        <dbReference type="Proteomes" id="UP000291124"/>
    </source>
</evidence>